<evidence type="ECO:0000313" key="2">
    <source>
        <dbReference type="Proteomes" id="UP001054945"/>
    </source>
</evidence>
<dbReference type="EMBL" id="BPLR01006745">
    <property type="protein sequence ID" value="GIY12128.1"/>
    <property type="molecule type" value="Genomic_DNA"/>
</dbReference>
<sequence>MAAYIQPEILFLPLRPESAAILYPINQCQNKDNNLDAGISIPVTDVSQSLQPMGDIHDLRCRKSFLGLDNHIFEWGRTSFQLILYHSLGDIIYRTAFLMNLRIHIFR</sequence>
<organism evidence="1 2">
    <name type="scientific">Caerostris extrusa</name>
    <name type="common">Bark spider</name>
    <name type="synonym">Caerostris bankana</name>
    <dbReference type="NCBI Taxonomy" id="172846"/>
    <lineage>
        <taxon>Eukaryota</taxon>
        <taxon>Metazoa</taxon>
        <taxon>Ecdysozoa</taxon>
        <taxon>Arthropoda</taxon>
        <taxon>Chelicerata</taxon>
        <taxon>Arachnida</taxon>
        <taxon>Araneae</taxon>
        <taxon>Araneomorphae</taxon>
        <taxon>Entelegynae</taxon>
        <taxon>Araneoidea</taxon>
        <taxon>Araneidae</taxon>
        <taxon>Caerostris</taxon>
    </lineage>
</organism>
<proteinExistence type="predicted"/>
<evidence type="ECO:0000313" key="1">
    <source>
        <dbReference type="EMBL" id="GIY12128.1"/>
    </source>
</evidence>
<gene>
    <name evidence="1" type="ORF">CEXT_558461</name>
</gene>
<dbReference type="AlphaFoldDB" id="A0AAV4QQ00"/>
<keyword evidence="2" id="KW-1185">Reference proteome</keyword>
<comment type="caution">
    <text evidence="1">The sequence shown here is derived from an EMBL/GenBank/DDBJ whole genome shotgun (WGS) entry which is preliminary data.</text>
</comment>
<name>A0AAV4QQ00_CAEEX</name>
<dbReference type="Proteomes" id="UP001054945">
    <property type="component" value="Unassembled WGS sequence"/>
</dbReference>
<protein>
    <submittedName>
        <fullName evidence="1">Uncharacterized protein</fullName>
    </submittedName>
</protein>
<accession>A0AAV4QQ00</accession>
<reference evidence="1 2" key="1">
    <citation type="submission" date="2021-06" db="EMBL/GenBank/DDBJ databases">
        <title>Caerostris extrusa draft genome.</title>
        <authorList>
            <person name="Kono N."/>
            <person name="Arakawa K."/>
        </authorList>
    </citation>
    <scope>NUCLEOTIDE SEQUENCE [LARGE SCALE GENOMIC DNA]</scope>
</reference>